<dbReference type="SUPFAM" id="SSF55073">
    <property type="entry name" value="Nucleotide cyclase"/>
    <property type="match status" value="1"/>
</dbReference>
<name>A0AAW3ZQ73_9GAMM</name>
<dbReference type="PANTHER" id="PTHR45138:SF9">
    <property type="entry name" value="DIGUANYLATE CYCLASE DGCM-RELATED"/>
    <property type="match status" value="1"/>
</dbReference>
<dbReference type="NCBIfam" id="TIGR00254">
    <property type="entry name" value="GGDEF"/>
    <property type="match status" value="1"/>
</dbReference>
<dbReference type="GO" id="GO:1902201">
    <property type="term" value="P:negative regulation of bacterial-type flagellum-dependent cell motility"/>
    <property type="evidence" value="ECO:0007669"/>
    <property type="project" value="TreeGrafter"/>
</dbReference>
<feature type="transmembrane region" description="Helical" evidence="5">
    <location>
        <begin position="158"/>
        <end position="175"/>
    </location>
</feature>
<feature type="region of interest" description="Disordered" evidence="4">
    <location>
        <begin position="385"/>
        <end position="412"/>
    </location>
</feature>
<dbReference type="InterPro" id="IPR050469">
    <property type="entry name" value="Diguanylate_Cyclase"/>
</dbReference>
<evidence type="ECO:0000256" key="4">
    <source>
        <dbReference type="SAM" id="MobiDB-lite"/>
    </source>
</evidence>
<evidence type="ECO:0000256" key="3">
    <source>
        <dbReference type="ARBA" id="ARBA00034247"/>
    </source>
</evidence>
<dbReference type="PROSITE" id="PS50887">
    <property type="entry name" value="GGDEF"/>
    <property type="match status" value="1"/>
</dbReference>
<dbReference type="Gene3D" id="3.30.70.270">
    <property type="match status" value="1"/>
</dbReference>
<feature type="domain" description="GGDEF" evidence="6">
    <location>
        <begin position="257"/>
        <end position="388"/>
    </location>
</feature>
<protein>
    <recommendedName>
        <fullName evidence="2">diguanylate cyclase</fullName>
        <ecNumber evidence="2">2.7.7.65</ecNumber>
    </recommendedName>
</protein>
<keyword evidence="5" id="KW-1133">Transmembrane helix</keyword>
<feature type="transmembrane region" description="Helical" evidence="5">
    <location>
        <begin position="12"/>
        <end position="30"/>
    </location>
</feature>
<evidence type="ECO:0000259" key="6">
    <source>
        <dbReference type="PROSITE" id="PS50887"/>
    </source>
</evidence>
<keyword evidence="8" id="KW-1185">Reference proteome</keyword>
<dbReference type="InterPro" id="IPR029787">
    <property type="entry name" value="Nucleotide_cyclase"/>
</dbReference>
<feature type="transmembrane region" description="Helical" evidence="5">
    <location>
        <begin position="42"/>
        <end position="60"/>
    </location>
</feature>
<dbReference type="SMART" id="SM00267">
    <property type="entry name" value="GGDEF"/>
    <property type="match status" value="1"/>
</dbReference>
<sequence length="412" mass="45035">MHLTAELDIRTLLFLVTLVGLLMALTMAVFARRFPHYPGAGWVAAADACIALGAYLIAMRGEFPDWLTTLPASALTLLGLLLNYEGLRRLLQERNAWFWSPHWLLLLLLPGSWYYTYVDPSVHGRVVVFSGVGCLAALLTTYMVLVPQRAADAPNLRPVAWVFAGFALMLLLRVFHTQDPRQVDDFMYAGALNAAVLASYIVFLILKDVGLLQACVRQLIADVERQARTDPLTRLMNRRAVMEQGERAFHRAVSGQAPMAAIMVDLDHFKRVNDEHGHQTGDAVLQGVARILQGSVRPGDLCARFGGEEFLLVLPETALAEAEQLAERLRLKVEQSSPEHCGGIACTASFGVAALADETRLEELISRADQAMYEAKHAGRNRVEVSQVDMRSSSSAASGSAGAAAAQRLGAE</sequence>
<proteinExistence type="predicted"/>
<comment type="caution">
    <text evidence="7">The sequence shown here is derived from an EMBL/GenBank/DDBJ whole genome shotgun (WGS) entry which is preliminary data.</text>
</comment>
<dbReference type="InterPro" id="IPR000160">
    <property type="entry name" value="GGDEF_dom"/>
</dbReference>
<evidence type="ECO:0000256" key="5">
    <source>
        <dbReference type="SAM" id="Phobius"/>
    </source>
</evidence>
<dbReference type="InterPro" id="IPR043128">
    <property type="entry name" value="Rev_trsase/Diguanyl_cyclase"/>
</dbReference>
<evidence type="ECO:0000313" key="8">
    <source>
        <dbReference type="Proteomes" id="UP000613768"/>
    </source>
</evidence>
<feature type="transmembrane region" description="Helical" evidence="5">
    <location>
        <begin position="96"/>
        <end position="115"/>
    </location>
</feature>
<dbReference type="Proteomes" id="UP000613768">
    <property type="component" value="Unassembled WGS sequence"/>
</dbReference>
<dbReference type="GO" id="GO:0052621">
    <property type="term" value="F:diguanylate cyclase activity"/>
    <property type="evidence" value="ECO:0007669"/>
    <property type="project" value="UniProtKB-EC"/>
</dbReference>
<evidence type="ECO:0000256" key="1">
    <source>
        <dbReference type="ARBA" id="ARBA00001946"/>
    </source>
</evidence>
<dbReference type="GO" id="GO:0043709">
    <property type="term" value="P:cell adhesion involved in single-species biofilm formation"/>
    <property type="evidence" value="ECO:0007669"/>
    <property type="project" value="TreeGrafter"/>
</dbReference>
<keyword evidence="5" id="KW-0472">Membrane</keyword>
<dbReference type="CDD" id="cd01949">
    <property type="entry name" value="GGDEF"/>
    <property type="match status" value="1"/>
</dbReference>
<reference evidence="7 8" key="1">
    <citation type="submission" date="2020-09" db="EMBL/GenBank/DDBJ databases">
        <title>Pseudoxanthomonas sp. CAU 1598 isolated from sand of Yaerae Beach.</title>
        <authorList>
            <person name="Kim W."/>
        </authorList>
    </citation>
    <scope>NUCLEOTIDE SEQUENCE [LARGE SCALE GENOMIC DNA]</scope>
    <source>
        <strain evidence="7 8">CAU 1598</strain>
    </source>
</reference>
<dbReference type="EC" id="2.7.7.65" evidence="2"/>
<dbReference type="FunFam" id="3.30.70.270:FF:000001">
    <property type="entry name" value="Diguanylate cyclase domain protein"/>
    <property type="match status" value="1"/>
</dbReference>
<feature type="compositionally biased region" description="Low complexity" evidence="4">
    <location>
        <begin position="392"/>
        <end position="406"/>
    </location>
</feature>
<organism evidence="7 8">
    <name type="scientific">Pseudomarimonas arenosa</name>
    <dbReference type="NCBI Taxonomy" id="2774145"/>
    <lineage>
        <taxon>Bacteria</taxon>
        <taxon>Pseudomonadati</taxon>
        <taxon>Pseudomonadota</taxon>
        <taxon>Gammaproteobacteria</taxon>
        <taxon>Lysobacterales</taxon>
        <taxon>Lysobacteraceae</taxon>
        <taxon>Pseudomarimonas</taxon>
    </lineage>
</organism>
<dbReference type="Pfam" id="PF00990">
    <property type="entry name" value="GGDEF"/>
    <property type="match status" value="1"/>
</dbReference>
<feature type="transmembrane region" description="Helical" evidence="5">
    <location>
        <begin position="187"/>
        <end position="206"/>
    </location>
</feature>
<comment type="catalytic activity">
    <reaction evidence="3">
        <text>2 GTP = 3',3'-c-di-GMP + 2 diphosphate</text>
        <dbReference type="Rhea" id="RHEA:24898"/>
        <dbReference type="ChEBI" id="CHEBI:33019"/>
        <dbReference type="ChEBI" id="CHEBI:37565"/>
        <dbReference type="ChEBI" id="CHEBI:58805"/>
        <dbReference type="EC" id="2.7.7.65"/>
    </reaction>
</comment>
<dbReference type="AlphaFoldDB" id="A0AAW3ZQ73"/>
<dbReference type="RefSeq" id="WP_192030674.1">
    <property type="nucleotide sequence ID" value="NZ_JACYTR010000045.1"/>
</dbReference>
<evidence type="ECO:0000313" key="7">
    <source>
        <dbReference type="EMBL" id="MBD8527252.1"/>
    </source>
</evidence>
<dbReference type="EMBL" id="JACYTR010000045">
    <property type="protein sequence ID" value="MBD8527252.1"/>
    <property type="molecule type" value="Genomic_DNA"/>
</dbReference>
<accession>A0AAW3ZQ73</accession>
<feature type="transmembrane region" description="Helical" evidence="5">
    <location>
        <begin position="66"/>
        <end position="84"/>
    </location>
</feature>
<dbReference type="GO" id="GO:0005886">
    <property type="term" value="C:plasma membrane"/>
    <property type="evidence" value="ECO:0007669"/>
    <property type="project" value="TreeGrafter"/>
</dbReference>
<gene>
    <name evidence="7" type="ORF">IFO71_16030</name>
</gene>
<comment type="cofactor">
    <cofactor evidence="1">
        <name>Mg(2+)</name>
        <dbReference type="ChEBI" id="CHEBI:18420"/>
    </cofactor>
</comment>
<keyword evidence="5" id="KW-0812">Transmembrane</keyword>
<evidence type="ECO:0000256" key="2">
    <source>
        <dbReference type="ARBA" id="ARBA00012528"/>
    </source>
</evidence>
<dbReference type="PANTHER" id="PTHR45138">
    <property type="entry name" value="REGULATORY COMPONENTS OF SENSORY TRANSDUCTION SYSTEM"/>
    <property type="match status" value="1"/>
</dbReference>
<feature type="transmembrane region" description="Helical" evidence="5">
    <location>
        <begin position="127"/>
        <end position="146"/>
    </location>
</feature>